<proteinExistence type="inferred from homology"/>
<evidence type="ECO:0000256" key="10">
    <source>
        <dbReference type="ARBA" id="ARBA00022723"/>
    </source>
</evidence>
<dbReference type="PROSITE" id="PS01245">
    <property type="entry name" value="RIO1"/>
    <property type="match status" value="1"/>
</dbReference>
<keyword evidence="8" id="KW-0597">Phosphoprotein</keyword>
<dbReference type="InterPro" id="IPR000687">
    <property type="entry name" value="RIO_kinase"/>
</dbReference>
<dbReference type="GO" id="GO:0030688">
    <property type="term" value="C:preribosome, small subunit precursor"/>
    <property type="evidence" value="ECO:0007669"/>
    <property type="project" value="TreeGrafter"/>
</dbReference>
<evidence type="ECO:0000256" key="13">
    <source>
        <dbReference type="ARBA" id="ARBA00022840"/>
    </source>
</evidence>
<dbReference type="GO" id="GO:0046872">
    <property type="term" value="F:metal ion binding"/>
    <property type="evidence" value="ECO:0007669"/>
    <property type="project" value="UniProtKB-KW"/>
</dbReference>
<evidence type="ECO:0000256" key="9">
    <source>
        <dbReference type="ARBA" id="ARBA00022679"/>
    </source>
</evidence>
<comment type="catalytic activity">
    <reaction evidence="16">
        <text>L-seryl-[protein] + ATP = O-phospho-L-seryl-[protein] + ADP + H(+)</text>
        <dbReference type="Rhea" id="RHEA:17989"/>
        <dbReference type="Rhea" id="RHEA-COMP:9863"/>
        <dbReference type="Rhea" id="RHEA-COMP:11604"/>
        <dbReference type="ChEBI" id="CHEBI:15378"/>
        <dbReference type="ChEBI" id="CHEBI:29999"/>
        <dbReference type="ChEBI" id="CHEBI:30616"/>
        <dbReference type="ChEBI" id="CHEBI:83421"/>
        <dbReference type="ChEBI" id="CHEBI:456216"/>
        <dbReference type="EC" id="2.7.11.1"/>
    </reaction>
</comment>
<keyword evidence="7" id="KW-0723">Serine/threonine-protein kinase</keyword>
<dbReference type="PANTHER" id="PTHR45852:SF1">
    <property type="entry name" value="SERINE_THREONINE-PROTEIN KINASE RIO2"/>
    <property type="match status" value="1"/>
</dbReference>
<evidence type="ECO:0000313" key="23">
    <source>
        <dbReference type="Proteomes" id="UP000567570"/>
    </source>
</evidence>
<dbReference type="Gene3D" id="1.10.10.10">
    <property type="entry name" value="Winged helix-like DNA-binding domain superfamily/Winged helix DNA-binding domain"/>
    <property type="match status" value="1"/>
</dbReference>
<dbReference type="Gene3D" id="3.30.200.20">
    <property type="entry name" value="Phosphorylase Kinase, domain 1"/>
    <property type="match status" value="1"/>
</dbReference>
<evidence type="ECO:0000256" key="1">
    <source>
        <dbReference type="ARBA" id="ARBA00001946"/>
    </source>
</evidence>
<name>A0A7L1TAN4_ARAGA</name>
<keyword evidence="11" id="KW-0547">Nucleotide-binding</keyword>
<evidence type="ECO:0000256" key="11">
    <source>
        <dbReference type="ARBA" id="ARBA00022741"/>
    </source>
</evidence>
<dbReference type="GO" id="GO:0004674">
    <property type="term" value="F:protein serine/threonine kinase activity"/>
    <property type="evidence" value="ECO:0007669"/>
    <property type="project" value="UniProtKB-KW"/>
</dbReference>
<evidence type="ECO:0000256" key="4">
    <source>
        <dbReference type="ARBA" id="ARBA00012513"/>
    </source>
</evidence>
<keyword evidence="5" id="KW-0963">Cytoplasm</keyword>
<dbReference type="InterPro" id="IPR036390">
    <property type="entry name" value="WH_DNA-bd_sf"/>
</dbReference>
<dbReference type="InterPro" id="IPR018935">
    <property type="entry name" value="RIO_kinase_CS"/>
</dbReference>
<dbReference type="SMART" id="SM00090">
    <property type="entry name" value="RIO"/>
    <property type="match status" value="1"/>
</dbReference>
<dbReference type="Proteomes" id="UP000567570">
    <property type="component" value="Unassembled WGS sequence"/>
</dbReference>
<evidence type="ECO:0000256" key="14">
    <source>
        <dbReference type="ARBA" id="ARBA00022842"/>
    </source>
</evidence>
<dbReference type="AlphaFoldDB" id="A0A7L1TAN4"/>
<sequence length="555" mass="63908">MGKLNVVMLRYLSREHFRVLTAVEMGMKNHEIVPASLIASIASLKHGGCNKILRELVKHKLLAYERTKNVQGYRLTNAGYDYLALKTLSSRQVINSVGNQMGVGKESDIYIVANEEEQKFALKLHRLGRTSFRSLKNKRDYHKHRHKMSWLYLSRLAAMKEFAYMKALHDRKFPVPKPVDYNRHAVVMELIDGYPLCQVRQMEDPASVYSELMDLIVKLANHGLIHGDFNEFNLILGNDDHVTMIDFPQMISASHANAEWYFDRDVSCIKEFFKKRFSYESELFPTFKDIRRECSLDREITASGYIKEVQEDGELLYPPGSDEDDNTTKVSEFVEDAENKLNFFSKDKENNADFIHEVGDFSESRTVHDFTYSDEEADTTDSSENTQRLNMSKLRSALEKVEEQGMLWKSGEEAECSTIAFFEGKSVSENAAEVKNQTGQEECCNDKENGDKCPDLVDLSTLNEQFRHYRNEESIVHVAEHRTRTKSITSVRSVGSCSTIPAELVKQKIKRHLTKRQKSALRQRLQKGEANIYTKQRRENMHNIKSSLDAASFWG</sequence>
<keyword evidence="6" id="KW-0690">Ribosome biogenesis</keyword>
<keyword evidence="13" id="KW-0067">ATP-binding</keyword>
<dbReference type="InterPro" id="IPR018934">
    <property type="entry name" value="RIO_dom"/>
</dbReference>
<keyword evidence="9" id="KW-0808">Transferase</keyword>
<dbReference type="FunFam" id="1.10.10.10:FF:000053">
    <property type="entry name" value="Serine/threonine-protein kinase RIO2"/>
    <property type="match status" value="1"/>
</dbReference>
<evidence type="ECO:0000256" key="2">
    <source>
        <dbReference type="ARBA" id="ARBA00004496"/>
    </source>
</evidence>
<dbReference type="InterPro" id="IPR036388">
    <property type="entry name" value="WH-like_DNA-bd_sf"/>
</dbReference>
<evidence type="ECO:0000256" key="8">
    <source>
        <dbReference type="ARBA" id="ARBA00022553"/>
    </source>
</evidence>
<accession>A0A7L1TAN4</accession>
<evidence type="ECO:0000256" key="20">
    <source>
        <dbReference type="ARBA" id="ARBA00076005"/>
    </source>
</evidence>
<evidence type="ECO:0000256" key="7">
    <source>
        <dbReference type="ARBA" id="ARBA00022527"/>
    </source>
</evidence>
<dbReference type="InterPro" id="IPR030484">
    <property type="entry name" value="Rio2"/>
</dbReference>
<comment type="similarity">
    <text evidence="3">Belongs to the protein kinase superfamily. RIO-type Ser/Thr kinase family.</text>
</comment>
<dbReference type="EC" id="2.7.11.1" evidence="4"/>
<keyword evidence="14" id="KW-0460">Magnesium</keyword>
<feature type="domain" description="RIO kinase" evidence="21">
    <location>
        <begin position="66"/>
        <end position="289"/>
    </location>
</feature>
<evidence type="ECO:0000256" key="12">
    <source>
        <dbReference type="ARBA" id="ARBA00022777"/>
    </source>
</evidence>
<dbReference type="SUPFAM" id="SSF46785">
    <property type="entry name" value="Winged helix' DNA-binding domain"/>
    <property type="match status" value="1"/>
</dbReference>
<comment type="subcellular location">
    <subcellularLocation>
        <location evidence="2">Cytoplasm</location>
    </subcellularLocation>
</comment>
<dbReference type="EMBL" id="VXBL01008427">
    <property type="protein sequence ID" value="NXO58242.1"/>
    <property type="molecule type" value="Genomic_DNA"/>
</dbReference>
<evidence type="ECO:0000256" key="18">
    <source>
        <dbReference type="ARBA" id="ARBA00068353"/>
    </source>
</evidence>
<gene>
    <name evidence="22" type="primary">Riok2</name>
    <name evidence="22" type="ORF">ARAGUA_R10346</name>
</gene>
<dbReference type="InterPro" id="IPR011009">
    <property type="entry name" value="Kinase-like_dom_sf"/>
</dbReference>
<dbReference type="InterPro" id="IPR015285">
    <property type="entry name" value="RIO2_wHTH_N"/>
</dbReference>
<evidence type="ECO:0000256" key="6">
    <source>
        <dbReference type="ARBA" id="ARBA00022517"/>
    </source>
</evidence>
<feature type="non-terminal residue" evidence="22">
    <location>
        <position position="1"/>
    </location>
</feature>
<dbReference type="SUPFAM" id="SSF56112">
    <property type="entry name" value="Protein kinase-like (PK-like)"/>
    <property type="match status" value="1"/>
</dbReference>
<dbReference type="Pfam" id="PF09202">
    <property type="entry name" value="Rio2_N"/>
    <property type="match status" value="1"/>
</dbReference>
<evidence type="ECO:0000256" key="5">
    <source>
        <dbReference type="ARBA" id="ARBA00022490"/>
    </source>
</evidence>
<evidence type="ECO:0000256" key="15">
    <source>
        <dbReference type="ARBA" id="ARBA00047899"/>
    </source>
</evidence>
<dbReference type="FunFam" id="1.10.510.10:FF:000307">
    <property type="entry name" value="Serine/threonine-protein kinase RIO2"/>
    <property type="match status" value="1"/>
</dbReference>
<comment type="subunit">
    <text evidence="17">Associated with late 40S pre-ribosomal particles. Interacts with PLK1 (via its N-terminus).</text>
</comment>
<evidence type="ECO:0000313" key="22">
    <source>
        <dbReference type="EMBL" id="NXO58242.1"/>
    </source>
</evidence>
<keyword evidence="12 22" id="KW-0418">Kinase</keyword>
<comment type="catalytic activity">
    <reaction evidence="15">
        <text>L-threonyl-[protein] + ATP = O-phospho-L-threonyl-[protein] + ADP + H(+)</text>
        <dbReference type="Rhea" id="RHEA:46608"/>
        <dbReference type="Rhea" id="RHEA-COMP:11060"/>
        <dbReference type="Rhea" id="RHEA-COMP:11605"/>
        <dbReference type="ChEBI" id="CHEBI:15378"/>
        <dbReference type="ChEBI" id="CHEBI:30013"/>
        <dbReference type="ChEBI" id="CHEBI:30616"/>
        <dbReference type="ChEBI" id="CHEBI:61977"/>
        <dbReference type="ChEBI" id="CHEBI:456216"/>
        <dbReference type="EC" id="2.7.11.1"/>
    </reaction>
</comment>
<dbReference type="Gene3D" id="1.10.510.10">
    <property type="entry name" value="Transferase(Phosphotransferase) domain 1"/>
    <property type="match status" value="1"/>
</dbReference>
<evidence type="ECO:0000256" key="17">
    <source>
        <dbReference type="ARBA" id="ARBA00064676"/>
    </source>
</evidence>
<dbReference type="CDD" id="cd05144">
    <property type="entry name" value="RIO2_C"/>
    <property type="match status" value="1"/>
</dbReference>
<dbReference type="GO" id="GO:0005829">
    <property type="term" value="C:cytosol"/>
    <property type="evidence" value="ECO:0007669"/>
    <property type="project" value="TreeGrafter"/>
</dbReference>
<feature type="non-terminal residue" evidence="22">
    <location>
        <position position="555"/>
    </location>
</feature>
<dbReference type="FunFam" id="3.30.200.20:FF:000052">
    <property type="entry name" value="Serine/threonine-protein kinase RIO2"/>
    <property type="match status" value="1"/>
</dbReference>
<dbReference type="Pfam" id="PF01163">
    <property type="entry name" value="RIO1"/>
    <property type="match status" value="1"/>
</dbReference>
<keyword evidence="10" id="KW-0479">Metal-binding</keyword>
<evidence type="ECO:0000256" key="3">
    <source>
        <dbReference type="ARBA" id="ARBA00009196"/>
    </source>
</evidence>
<dbReference type="PANTHER" id="PTHR45852">
    <property type="entry name" value="SER/THR-PROTEIN KINASE RIO2"/>
    <property type="match status" value="1"/>
</dbReference>
<dbReference type="GO" id="GO:0005524">
    <property type="term" value="F:ATP binding"/>
    <property type="evidence" value="ECO:0007669"/>
    <property type="project" value="UniProtKB-KW"/>
</dbReference>
<comment type="caution">
    <text evidence="22">The sequence shown here is derived from an EMBL/GenBank/DDBJ whole genome shotgun (WGS) entry which is preliminary data.</text>
</comment>
<dbReference type="GO" id="GO:0030490">
    <property type="term" value="P:maturation of SSU-rRNA"/>
    <property type="evidence" value="ECO:0007669"/>
    <property type="project" value="TreeGrafter"/>
</dbReference>
<evidence type="ECO:0000256" key="19">
    <source>
        <dbReference type="ARBA" id="ARBA00068837"/>
    </source>
</evidence>
<reference evidence="22 23" key="1">
    <citation type="submission" date="2019-09" db="EMBL/GenBank/DDBJ databases">
        <title>Bird 10,000 Genomes (B10K) Project - Family phase.</title>
        <authorList>
            <person name="Zhang G."/>
        </authorList>
    </citation>
    <scope>NUCLEOTIDE SEQUENCE [LARGE SCALE GENOMIC DNA]</scope>
    <source>
        <strain evidence="22">B10K-DU-002-11</strain>
        <tissue evidence="22">Muscle</tissue>
    </source>
</reference>
<evidence type="ECO:0000256" key="16">
    <source>
        <dbReference type="ARBA" id="ARBA00048679"/>
    </source>
</evidence>
<evidence type="ECO:0000259" key="21">
    <source>
        <dbReference type="SMART" id="SM00090"/>
    </source>
</evidence>
<organism evidence="22 23">
    <name type="scientific">Aramus guarauna</name>
    <name type="common">Limpkin</name>
    <name type="synonym">Scolopax guarauna</name>
    <dbReference type="NCBI Taxonomy" id="54356"/>
    <lineage>
        <taxon>Eukaryota</taxon>
        <taxon>Metazoa</taxon>
        <taxon>Chordata</taxon>
        <taxon>Craniata</taxon>
        <taxon>Vertebrata</taxon>
        <taxon>Euteleostomi</taxon>
        <taxon>Archelosauria</taxon>
        <taxon>Archosauria</taxon>
        <taxon>Dinosauria</taxon>
        <taxon>Saurischia</taxon>
        <taxon>Theropoda</taxon>
        <taxon>Coelurosauria</taxon>
        <taxon>Aves</taxon>
        <taxon>Neognathae</taxon>
        <taxon>Neoaves</taxon>
        <taxon>Gruiformes</taxon>
        <taxon>Aramidae</taxon>
        <taxon>Aramus</taxon>
    </lineage>
</organism>
<keyword evidence="23" id="KW-1185">Reference proteome</keyword>
<protein>
    <recommendedName>
        <fullName evidence="18">Serine/threonine-protein kinase RIO2</fullName>
        <ecNumber evidence="4">2.7.11.1</ecNumber>
    </recommendedName>
    <alternativeName>
        <fullName evidence="20">RIO kinase 2</fullName>
    </alternativeName>
    <alternativeName>
        <fullName evidence="19">Serine/threonine-protein kinase rio2</fullName>
    </alternativeName>
</protein>
<comment type="cofactor">
    <cofactor evidence="1">
        <name>Mg(2+)</name>
        <dbReference type="ChEBI" id="CHEBI:18420"/>
    </cofactor>
</comment>
<dbReference type="GO" id="GO:0005634">
    <property type="term" value="C:nucleus"/>
    <property type="evidence" value="ECO:0007669"/>
    <property type="project" value="TreeGrafter"/>
</dbReference>